<keyword evidence="2" id="KW-1185">Reference proteome</keyword>
<gene>
    <name evidence="1" type="ORF">G3A56_09200</name>
</gene>
<accession>A0A7L5BGV0</accession>
<dbReference type="RefSeq" id="WP_164056321.1">
    <property type="nucleotide sequence ID" value="NZ_CP048632.1"/>
</dbReference>
<organism evidence="1 2">
    <name type="scientific">Rhizobium oryzihabitans</name>
    <dbReference type="NCBI Taxonomy" id="2267833"/>
    <lineage>
        <taxon>Bacteria</taxon>
        <taxon>Pseudomonadati</taxon>
        <taxon>Pseudomonadota</taxon>
        <taxon>Alphaproteobacteria</taxon>
        <taxon>Hyphomicrobiales</taxon>
        <taxon>Rhizobiaceae</taxon>
        <taxon>Rhizobium/Agrobacterium group</taxon>
        <taxon>Rhizobium</taxon>
    </lineage>
</organism>
<sequence length="85" mass="8963">MNKPDDIPQDIWDKAVAVTSVMPASFGWRKITEAVAVALLAERSRCASIVKLLPLGPFKTADDAVKAAETQAVIADAVMKAGLAP</sequence>
<protein>
    <submittedName>
        <fullName evidence="1">Uncharacterized protein</fullName>
    </submittedName>
</protein>
<dbReference type="Proteomes" id="UP000464865">
    <property type="component" value="Chromosome M15-11"/>
</dbReference>
<proteinExistence type="predicted"/>
<dbReference type="AlphaFoldDB" id="A0A7L5BGV0"/>
<dbReference type="EMBL" id="CP048632">
    <property type="protein sequence ID" value="QIB38144.1"/>
    <property type="molecule type" value="Genomic_DNA"/>
</dbReference>
<evidence type="ECO:0000313" key="2">
    <source>
        <dbReference type="Proteomes" id="UP000464865"/>
    </source>
</evidence>
<evidence type="ECO:0000313" key="1">
    <source>
        <dbReference type="EMBL" id="QIB38144.1"/>
    </source>
</evidence>
<dbReference type="KEGG" id="roy:G3A56_09200"/>
<name>A0A7L5BGV0_9HYPH</name>
<reference evidence="1 2" key="1">
    <citation type="submission" date="2020-02" db="EMBL/GenBank/DDBJ databases">
        <title>Plant-Promoting Endophytic Bacterium Rhizobium oryzihabitans sp. nov., Isolated from the Root of Rice.</title>
        <authorList>
            <person name="zhao J."/>
            <person name="Zhang G."/>
        </authorList>
    </citation>
    <scope>NUCLEOTIDE SEQUENCE [LARGE SCALE GENOMIC DNA]</scope>
    <source>
        <strain evidence="1 2">M15</strain>
    </source>
</reference>